<gene>
    <name evidence="1" type="ORF">EV678_0382</name>
</gene>
<keyword evidence="2" id="KW-1185">Reference proteome</keyword>
<sequence length="63" mass="7564">MALYESDHTKFMREMLAKNPEWVEDQRKGRAIWWDKELPKEEQEGFKAAKVAQKSYPYDVNSK</sequence>
<dbReference type="EMBL" id="SHKM01000001">
    <property type="protein sequence ID" value="RZT89592.1"/>
    <property type="molecule type" value="Genomic_DNA"/>
</dbReference>
<dbReference type="Proteomes" id="UP000292136">
    <property type="component" value="Unassembled WGS sequence"/>
</dbReference>
<protein>
    <submittedName>
        <fullName evidence="1">Uncharacterized protein DUF3460</fullName>
    </submittedName>
</protein>
<dbReference type="Pfam" id="PF11943">
    <property type="entry name" value="DUF3460"/>
    <property type="match status" value="1"/>
</dbReference>
<organism evidence="1 2">
    <name type="scientific">Azospira oryzae</name>
    <dbReference type="NCBI Taxonomy" id="146939"/>
    <lineage>
        <taxon>Bacteria</taxon>
        <taxon>Pseudomonadati</taxon>
        <taxon>Pseudomonadota</taxon>
        <taxon>Betaproteobacteria</taxon>
        <taxon>Rhodocyclales</taxon>
        <taxon>Rhodocyclaceae</taxon>
        <taxon>Azospira</taxon>
    </lineage>
</organism>
<name>A0ABY0IR81_9RHOO</name>
<accession>A0ABY0IR81</accession>
<dbReference type="InterPro" id="IPR021853">
    <property type="entry name" value="DUF3460"/>
</dbReference>
<dbReference type="RefSeq" id="WP_130458318.1">
    <property type="nucleotide sequence ID" value="NZ_SHKM01000001.1"/>
</dbReference>
<comment type="caution">
    <text evidence="1">The sequence shown here is derived from an EMBL/GenBank/DDBJ whole genome shotgun (WGS) entry which is preliminary data.</text>
</comment>
<evidence type="ECO:0000313" key="2">
    <source>
        <dbReference type="Proteomes" id="UP000292136"/>
    </source>
</evidence>
<evidence type="ECO:0000313" key="1">
    <source>
        <dbReference type="EMBL" id="RZT89592.1"/>
    </source>
</evidence>
<proteinExistence type="predicted"/>
<reference evidence="1 2" key="1">
    <citation type="submission" date="2019-02" db="EMBL/GenBank/DDBJ databases">
        <title>Genomic Encyclopedia of Type Strains, Phase IV (KMG-IV): sequencing the most valuable type-strain genomes for metagenomic binning, comparative biology and taxonomic classification.</title>
        <authorList>
            <person name="Goeker M."/>
        </authorList>
    </citation>
    <scope>NUCLEOTIDE SEQUENCE [LARGE SCALE GENOMIC DNA]</scope>
    <source>
        <strain evidence="1 2">DSM 21223</strain>
    </source>
</reference>